<feature type="transmembrane region" description="Helical" evidence="1">
    <location>
        <begin position="73"/>
        <end position="95"/>
    </location>
</feature>
<keyword evidence="1" id="KW-0472">Membrane</keyword>
<keyword evidence="1" id="KW-1133">Transmembrane helix</keyword>
<evidence type="ECO:0000313" key="2">
    <source>
        <dbReference type="EMBL" id="PRD49609.1"/>
    </source>
</evidence>
<comment type="caution">
    <text evidence="2">The sequence shown here is derived from an EMBL/GenBank/DDBJ whole genome shotgun (WGS) entry which is preliminary data.</text>
</comment>
<dbReference type="EMBL" id="PVBT01000010">
    <property type="protein sequence ID" value="PRD49609.1"/>
    <property type="molecule type" value="Genomic_DNA"/>
</dbReference>
<reference evidence="2 3" key="1">
    <citation type="submission" date="2018-02" db="EMBL/GenBank/DDBJ databases">
        <title>The draft genome of Phyllobacterium myrsinacearum DSM5892.</title>
        <authorList>
            <person name="Li L."/>
            <person name="Liu L."/>
            <person name="Zhang X."/>
            <person name="Wang T."/>
        </authorList>
    </citation>
    <scope>NUCLEOTIDE SEQUENCE [LARGE SCALE GENOMIC DNA]</scope>
    <source>
        <strain evidence="2 3">DSM 5892</strain>
    </source>
</reference>
<feature type="transmembrane region" description="Helical" evidence="1">
    <location>
        <begin position="139"/>
        <end position="159"/>
    </location>
</feature>
<gene>
    <name evidence="2" type="ORF">C5750_24600</name>
</gene>
<dbReference type="OrthoDB" id="9811204at2"/>
<evidence type="ECO:0000313" key="3">
    <source>
        <dbReference type="Proteomes" id="UP000238563"/>
    </source>
</evidence>
<name>A0A2S9JA24_9HYPH</name>
<evidence type="ECO:0008006" key="4">
    <source>
        <dbReference type="Google" id="ProtNLM"/>
    </source>
</evidence>
<proteinExistence type="predicted"/>
<evidence type="ECO:0000256" key="1">
    <source>
        <dbReference type="SAM" id="Phobius"/>
    </source>
</evidence>
<protein>
    <recommendedName>
        <fullName evidence="4">Transporter</fullName>
    </recommendedName>
</protein>
<organism evidence="2 3">
    <name type="scientific">Phyllobacterium myrsinacearum</name>
    <dbReference type="NCBI Taxonomy" id="28101"/>
    <lineage>
        <taxon>Bacteria</taxon>
        <taxon>Pseudomonadati</taxon>
        <taxon>Pseudomonadota</taxon>
        <taxon>Alphaproteobacteria</taxon>
        <taxon>Hyphomicrobiales</taxon>
        <taxon>Phyllobacteriaceae</taxon>
        <taxon>Phyllobacterium</taxon>
    </lineage>
</organism>
<feature type="transmembrane region" description="Helical" evidence="1">
    <location>
        <begin position="171"/>
        <end position="196"/>
    </location>
</feature>
<dbReference type="RefSeq" id="WP_105737792.1">
    <property type="nucleotide sequence ID" value="NZ_PVBT01000010.1"/>
</dbReference>
<accession>A0A2S9JA24</accession>
<sequence length="203" mass="22745">MLNFEDIQRYFWGSWRIMNGHADGLEFFDLSEDGFWQSFHAITVSLPPLILSWIVFANDVVAFRPETGTRLSLIGRIAFVDLTAWVLPLAVLLFVAPRIGLRSRFSVYVITSNWGSALVNWLVVPATLIHIFMPTRPQFSLGVDLVLNAVALVLTYRLTHVALKKTYAYTTAFFAILVTGYIILVVVLQSVLGIAMPEPITLG</sequence>
<feature type="transmembrane region" description="Helical" evidence="1">
    <location>
        <begin position="107"/>
        <end position="133"/>
    </location>
</feature>
<keyword evidence="1" id="KW-0812">Transmembrane</keyword>
<keyword evidence="3" id="KW-1185">Reference proteome</keyword>
<dbReference type="Proteomes" id="UP000238563">
    <property type="component" value="Unassembled WGS sequence"/>
</dbReference>
<dbReference type="AlphaFoldDB" id="A0A2S9JA24"/>